<feature type="region of interest" description="Disordered" evidence="7">
    <location>
        <begin position="198"/>
        <end position="229"/>
    </location>
</feature>
<keyword evidence="4 6" id="KW-0904">Protein phosphatase</keyword>
<dbReference type="GO" id="GO:0046872">
    <property type="term" value="F:metal ion binding"/>
    <property type="evidence" value="ECO:0007669"/>
    <property type="project" value="UniProtKB-KW"/>
</dbReference>
<evidence type="ECO:0000256" key="7">
    <source>
        <dbReference type="SAM" id="MobiDB-lite"/>
    </source>
</evidence>
<comment type="subcellular location">
    <subcellularLocation>
        <location evidence="1">Membrane</location>
        <topology evidence="1">Peripheral membrane protein</topology>
    </subcellularLocation>
</comment>
<keyword evidence="3 6" id="KW-0378">Hydrolase</keyword>
<evidence type="ECO:0000256" key="3">
    <source>
        <dbReference type="ARBA" id="ARBA00022801"/>
    </source>
</evidence>
<dbReference type="PANTHER" id="PTHR47992">
    <property type="entry name" value="PROTEIN PHOSPHATASE"/>
    <property type="match status" value="1"/>
</dbReference>
<dbReference type="EMBL" id="CAMPGE010023267">
    <property type="protein sequence ID" value="CAI2381227.1"/>
    <property type="molecule type" value="Genomic_DNA"/>
</dbReference>
<dbReference type="Gene3D" id="3.60.40.10">
    <property type="entry name" value="PPM-type phosphatase domain"/>
    <property type="match status" value="1"/>
</dbReference>
<organism evidence="9 10">
    <name type="scientific">Euplotes crassus</name>
    <dbReference type="NCBI Taxonomy" id="5936"/>
    <lineage>
        <taxon>Eukaryota</taxon>
        <taxon>Sar</taxon>
        <taxon>Alveolata</taxon>
        <taxon>Ciliophora</taxon>
        <taxon>Intramacronucleata</taxon>
        <taxon>Spirotrichea</taxon>
        <taxon>Hypotrichia</taxon>
        <taxon>Euplotida</taxon>
        <taxon>Euplotidae</taxon>
        <taxon>Moneuplotes</taxon>
    </lineage>
</organism>
<dbReference type="PROSITE" id="PS01032">
    <property type="entry name" value="PPM_1"/>
    <property type="match status" value="1"/>
</dbReference>
<evidence type="ECO:0000313" key="10">
    <source>
        <dbReference type="Proteomes" id="UP001295684"/>
    </source>
</evidence>
<dbReference type="PROSITE" id="PS51746">
    <property type="entry name" value="PPM_2"/>
    <property type="match status" value="1"/>
</dbReference>
<dbReference type="InterPro" id="IPR001932">
    <property type="entry name" value="PPM-type_phosphatase-like_dom"/>
</dbReference>
<comment type="similarity">
    <text evidence="6">Belongs to the PP2C family.</text>
</comment>
<dbReference type="Proteomes" id="UP001295684">
    <property type="component" value="Unassembled WGS sequence"/>
</dbReference>
<evidence type="ECO:0000256" key="6">
    <source>
        <dbReference type="RuleBase" id="RU003465"/>
    </source>
</evidence>
<keyword evidence="2" id="KW-0479">Metal-binding</keyword>
<comment type="caution">
    <text evidence="9">The sequence shown here is derived from an EMBL/GenBank/DDBJ whole genome shotgun (WGS) entry which is preliminary data.</text>
</comment>
<sequence>MNIFVDLEDDYNIIGQTSFRNQAKMNENNMKKKYKIKKSSIKSMFHNKLKQDENLVKYLNTKHINTNSLTSSENQKIQHSQNLTSQTDFEPIQKSYIGHRVQHIHLPKIKDQNYTARFLSKRLSCISTGSSPDENNIGPDAERNIPSSFDNAGIEKVPKSFFNDPSKMSGTHEELHSFKNQRKSLNETIMKIKFVASKKPERDNSRDTMGQIKGYSSVIPPKKSYPQRSNPMDYLKKSRQRFPQIVNMKMSPSEGCQTESAMLHLRKSSNTVALKPKNIGYFHAAKVSLDGNRNFQRKRNYSRKTDNSVMSTKTVIRKIHEDTNKMKLTNSLSDHNLKAREKNTANNSDKMLGFLDFKDSKKKGISIKHGGFSRAGLNLYNSEKPNQDRFISSINLLLSQKKGFNIHLNEAPKYSSNNKIDIFGVFDGHGVNGHLVSEYVKEKLPNLIRKNLINSKNPIDQVITDCVEKIDNNLLKSQIESNYSGTTCVFGIIKDCTEGDEVCKKLFLANTGDSRALFCNFQKVNILKENSEISKSTECSKRRDGISKILSGRKSVKIHIETTVDHNCENQKESDRIINSGGVVRQAYNQGPLRVWNEGQNEPGVAMTRSIGDHIGKGDNGCGLTSTPDILTFDIPDSRSTLILASDGIYDVFTNDSLADYVWKLRAKPAESVAKIIVNEAYERWKTKDSNIDDCTCVVVYLTPQE</sequence>
<evidence type="ECO:0000313" key="9">
    <source>
        <dbReference type="EMBL" id="CAI2381227.1"/>
    </source>
</evidence>
<dbReference type="GO" id="GO:0016020">
    <property type="term" value="C:membrane"/>
    <property type="evidence" value="ECO:0007669"/>
    <property type="project" value="UniProtKB-SubCell"/>
</dbReference>
<keyword evidence="5" id="KW-0472">Membrane</keyword>
<dbReference type="InterPro" id="IPR000222">
    <property type="entry name" value="PP2C_BS"/>
</dbReference>
<dbReference type="SUPFAM" id="SSF81606">
    <property type="entry name" value="PP2C-like"/>
    <property type="match status" value="1"/>
</dbReference>
<gene>
    <name evidence="9" type="ORF">ECRASSUSDP1_LOCUS22677</name>
</gene>
<keyword evidence="10" id="KW-1185">Reference proteome</keyword>
<evidence type="ECO:0000256" key="2">
    <source>
        <dbReference type="ARBA" id="ARBA00022723"/>
    </source>
</evidence>
<dbReference type="CDD" id="cd00143">
    <property type="entry name" value="PP2Cc"/>
    <property type="match status" value="1"/>
</dbReference>
<dbReference type="AlphaFoldDB" id="A0AAD1Y0L3"/>
<dbReference type="InterPro" id="IPR036457">
    <property type="entry name" value="PPM-type-like_dom_sf"/>
</dbReference>
<dbReference type="GO" id="GO:0004722">
    <property type="term" value="F:protein serine/threonine phosphatase activity"/>
    <property type="evidence" value="ECO:0007669"/>
    <property type="project" value="InterPro"/>
</dbReference>
<name>A0AAD1Y0L3_EUPCR</name>
<dbReference type="Pfam" id="PF00481">
    <property type="entry name" value="PP2C"/>
    <property type="match status" value="2"/>
</dbReference>
<dbReference type="InterPro" id="IPR015655">
    <property type="entry name" value="PP2C"/>
</dbReference>
<evidence type="ECO:0000259" key="8">
    <source>
        <dbReference type="PROSITE" id="PS51746"/>
    </source>
</evidence>
<evidence type="ECO:0000256" key="4">
    <source>
        <dbReference type="ARBA" id="ARBA00022912"/>
    </source>
</evidence>
<reference evidence="9" key="1">
    <citation type="submission" date="2023-07" db="EMBL/GenBank/DDBJ databases">
        <authorList>
            <consortium name="AG Swart"/>
            <person name="Singh M."/>
            <person name="Singh A."/>
            <person name="Seah K."/>
            <person name="Emmerich C."/>
        </authorList>
    </citation>
    <scope>NUCLEOTIDE SEQUENCE</scope>
    <source>
        <strain evidence="9">DP1</strain>
    </source>
</reference>
<protein>
    <recommendedName>
        <fullName evidence="8">PPM-type phosphatase domain-containing protein</fullName>
    </recommendedName>
</protein>
<evidence type="ECO:0000256" key="5">
    <source>
        <dbReference type="ARBA" id="ARBA00023136"/>
    </source>
</evidence>
<evidence type="ECO:0000256" key="1">
    <source>
        <dbReference type="ARBA" id="ARBA00004170"/>
    </source>
</evidence>
<proteinExistence type="inferred from homology"/>
<feature type="domain" description="PPM-type phosphatase" evidence="8">
    <location>
        <begin position="371"/>
        <end position="702"/>
    </location>
</feature>
<accession>A0AAD1Y0L3</accession>
<dbReference type="SMART" id="SM00332">
    <property type="entry name" value="PP2Cc"/>
    <property type="match status" value="1"/>
</dbReference>